<proteinExistence type="inferred from homology"/>
<dbReference type="InterPro" id="IPR040372">
    <property type="entry name" value="YaeB-like"/>
</dbReference>
<dbReference type="PANTHER" id="PTHR12818:SF0">
    <property type="entry name" value="TRNA (ADENINE(37)-N6)-METHYLTRANSFERASE"/>
    <property type="match status" value="1"/>
</dbReference>
<comment type="caution">
    <text evidence="5">The sequence shown here is derived from an EMBL/GenBank/DDBJ whole genome shotgun (WGS) entry which is preliminary data.</text>
</comment>
<evidence type="ECO:0000256" key="2">
    <source>
        <dbReference type="ARBA" id="ARBA00033753"/>
    </source>
</evidence>
<evidence type="ECO:0000256" key="1">
    <source>
        <dbReference type="ARBA" id="ARBA00022691"/>
    </source>
</evidence>
<dbReference type="CDD" id="cd09281">
    <property type="entry name" value="UPF0066"/>
    <property type="match status" value="1"/>
</dbReference>
<dbReference type="Proteomes" id="UP000248863">
    <property type="component" value="Unassembled WGS sequence"/>
</dbReference>
<dbReference type="Gene3D" id="2.40.30.70">
    <property type="entry name" value="YaeB-like"/>
    <property type="match status" value="1"/>
</dbReference>
<dbReference type="InterPro" id="IPR036413">
    <property type="entry name" value="YaeB-like_sf"/>
</dbReference>
<dbReference type="OrthoDB" id="9804309at2"/>
<dbReference type="AlphaFoldDB" id="A0A327KSA0"/>
<dbReference type="PROSITE" id="PS51668">
    <property type="entry name" value="TSAA_2"/>
    <property type="match status" value="1"/>
</dbReference>
<accession>A0A327KSA0</accession>
<dbReference type="InterPro" id="IPR023370">
    <property type="entry name" value="TrmO-like_N"/>
</dbReference>
<keyword evidence="5" id="KW-0808">Transferase</keyword>
<sequence>MTTVSDRPLPPLPDPASGADAEDDARPGEIAVPLPDAYDAGVFYIGRIGTPWTRRADCPRNARGSDAVCTIEVDERWAAALTGVETCTHLLVLYWMDRARRDLVVQAPRHSTGSRGTFALRSPVRPNPIAASVVRLVGIDGTRLSVVGLDCLDGTPLVDIKPYFASTDAVGDAVVGWHAGQSK</sequence>
<dbReference type="InterPro" id="IPR036414">
    <property type="entry name" value="YaeB_N_sf"/>
</dbReference>
<name>A0A327KSA0_9BRAD</name>
<dbReference type="NCBIfam" id="TIGR00104">
    <property type="entry name" value="tRNA_TsaA"/>
    <property type="match status" value="1"/>
</dbReference>
<dbReference type="SUPFAM" id="SSF118196">
    <property type="entry name" value="YaeB-like"/>
    <property type="match status" value="1"/>
</dbReference>
<evidence type="ECO:0000313" key="6">
    <source>
        <dbReference type="Proteomes" id="UP000248863"/>
    </source>
</evidence>
<evidence type="ECO:0000256" key="3">
    <source>
        <dbReference type="SAM" id="MobiDB-lite"/>
    </source>
</evidence>
<feature type="region of interest" description="Disordered" evidence="3">
    <location>
        <begin position="1"/>
        <end position="30"/>
    </location>
</feature>
<gene>
    <name evidence="5" type="primary">tsaA</name>
    <name evidence="5" type="ORF">CH338_05855</name>
</gene>
<evidence type="ECO:0000313" key="5">
    <source>
        <dbReference type="EMBL" id="RAI40583.1"/>
    </source>
</evidence>
<organism evidence="5 6">
    <name type="scientific">Rhodoplanes elegans</name>
    <dbReference type="NCBI Taxonomy" id="29408"/>
    <lineage>
        <taxon>Bacteria</taxon>
        <taxon>Pseudomonadati</taxon>
        <taxon>Pseudomonadota</taxon>
        <taxon>Alphaproteobacteria</taxon>
        <taxon>Hyphomicrobiales</taxon>
        <taxon>Nitrobacteraceae</taxon>
        <taxon>Rhodoplanes</taxon>
    </lineage>
</organism>
<dbReference type="EMBL" id="NPEU01000038">
    <property type="protein sequence ID" value="RAI40583.1"/>
    <property type="molecule type" value="Genomic_DNA"/>
</dbReference>
<dbReference type="RefSeq" id="WP_111356195.1">
    <property type="nucleotide sequence ID" value="NZ_NPEU01000038.1"/>
</dbReference>
<comment type="similarity">
    <text evidence="2">Belongs to the tRNA methyltransferase O family.</text>
</comment>
<dbReference type="GO" id="GO:0008168">
    <property type="term" value="F:methyltransferase activity"/>
    <property type="evidence" value="ECO:0007669"/>
    <property type="project" value="UniProtKB-KW"/>
</dbReference>
<keyword evidence="6" id="KW-1185">Reference proteome</keyword>
<reference evidence="5 6" key="1">
    <citation type="submission" date="2017-07" db="EMBL/GenBank/DDBJ databases">
        <title>Draft Genome Sequences of Select Purple Nonsulfur Bacteria.</title>
        <authorList>
            <person name="Lasarre B."/>
            <person name="Mckinlay J.B."/>
        </authorList>
    </citation>
    <scope>NUCLEOTIDE SEQUENCE [LARGE SCALE GENOMIC DNA]</scope>
    <source>
        <strain evidence="5 6">DSM 11907</strain>
    </source>
</reference>
<dbReference type="PANTHER" id="PTHR12818">
    <property type="entry name" value="TRNA (ADENINE(37)-N6)-METHYLTRANSFERASE"/>
    <property type="match status" value="1"/>
</dbReference>
<keyword evidence="1" id="KW-0949">S-adenosyl-L-methionine</keyword>
<dbReference type="GO" id="GO:0032259">
    <property type="term" value="P:methylation"/>
    <property type="evidence" value="ECO:0007669"/>
    <property type="project" value="UniProtKB-KW"/>
</dbReference>
<evidence type="ECO:0000259" key="4">
    <source>
        <dbReference type="PROSITE" id="PS51668"/>
    </source>
</evidence>
<protein>
    <submittedName>
        <fullName evidence="5">tRNA (N6-threonylcarbamoyladenosine(37)-N6)-methyltransferase TrmO</fullName>
    </submittedName>
</protein>
<feature type="domain" description="TsaA-like" evidence="4">
    <location>
        <begin position="42"/>
        <end position="172"/>
    </location>
</feature>
<keyword evidence="5" id="KW-0489">Methyltransferase</keyword>
<dbReference type="Pfam" id="PF01980">
    <property type="entry name" value="TrmO_N"/>
    <property type="match status" value="1"/>
</dbReference>